<feature type="region of interest" description="Disordered" evidence="1">
    <location>
        <begin position="194"/>
        <end position="215"/>
    </location>
</feature>
<organism evidence="2 3">
    <name type="scientific">Coniophora puteana (strain RWD-64-598)</name>
    <name type="common">Brown rot fungus</name>
    <dbReference type="NCBI Taxonomy" id="741705"/>
    <lineage>
        <taxon>Eukaryota</taxon>
        <taxon>Fungi</taxon>
        <taxon>Dikarya</taxon>
        <taxon>Basidiomycota</taxon>
        <taxon>Agaricomycotina</taxon>
        <taxon>Agaricomycetes</taxon>
        <taxon>Agaricomycetidae</taxon>
        <taxon>Boletales</taxon>
        <taxon>Coniophorineae</taxon>
        <taxon>Coniophoraceae</taxon>
        <taxon>Coniophora</taxon>
    </lineage>
</organism>
<evidence type="ECO:0000313" key="2">
    <source>
        <dbReference type="EMBL" id="EIW74880.1"/>
    </source>
</evidence>
<dbReference type="RefSeq" id="XP_007774941.1">
    <property type="nucleotide sequence ID" value="XM_007776751.1"/>
</dbReference>
<proteinExistence type="predicted"/>
<dbReference type="KEGG" id="cput:CONPUDRAFT_159655"/>
<comment type="caution">
    <text evidence="2">The sequence shown here is derived from an EMBL/GenBank/DDBJ whole genome shotgun (WGS) entry which is preliminary data.</text>
</comment>
<accession>A0A5M3M7W8</accession>
<dbReference type="EMBL" id="JH711590">
    <property type="protein sequence ID" value="EIW74880.1"/>
    <property type="molecule type" value="Genomic_DNA"/>
</dbReference>
<dbReference type="Proteomes" id="UP000053558">
    <property type="component" value="Unassembled WGS sequence"/>
</dbReference>
<evidence type="ECO:0000256" key="1">
    <source>
        <dbReference type="SAM" id="MobiDB-lite"/>
    </source>
</evidence>
<protein>
    <submittedName>
        <fullName evidence="2">Uncharacterized protein</fullName>
    </submittedName>
</protein>
<evidence type="ECO:0000313" key="3">
    <source>
        <dbReference type="Proteomes" id="UP000053558"/>
    </source>
</evidence>
<sequence>MTDILPAYEQAFSKDIRGTLLNDMLAFEDCETSSGGIPTPHAEAELRDLGSVEFQLLEQWINNHDERAASHIRPEAHPKVNVGRAGETYSIEGKAQRNSYIVYRVAGNDGPWKAGVIRAIFDHTRKAPGNHSTTQTFFLVFPLRPLPDRLLPYDYYRAFPEAPRCTALNPARQHMRVLVVRINIRRRLRVSIIRPHPPQPQRPCPFRNTPAQTRKARPARALDCAPHHDERVRAVPLRELLHLMIEDSRHERGKRGLGHAVVRHVHDRLLREPAGVHHARGREQVEHEVLAVGWRAGDFVLRGPDPDLGGPVDELLGGVRPSPMRMLSLRVAPFALLALVPTDDG</sequence>
<dbReference type="GeneID" id="19204144"/>
<keyword evidence="3" id="KW-1185">Reference proteome</keyword>
<name>A0A5M3M7W8_CONPW</name>
<reference evidence="3" key="1">
    <citation type="journal article" date="2012" name="Science">
        <title>The Paleozoic origin of enzymatic lignin decomposition reconstructed from 31 fungal genomes.</title>
        <authorList>
            <person name="Floudas D."/>
            <person name="Binder M."/>
            <person name="Riley R."/>
            <person name="Barry K."/>
            <person name="Blanchette R.A."/>
            <person name="Henrissat B."/>
            <person name="Martinez A.T."/>
            <person name="Otillar R."/>
            <person name="Spatafora J.W."/>
            <person name="Yadav J.S."/>
            <person name="Aerts A."/>
            <person name="Benoit I."/>
            <person name="Boyd A."/>
            <person name="Carlson A."/>
            <person name="Copeland A."/>
            <person name="Coutinho P.M."/>
            <person name="de Vries R.P."/>
            <person name="Ferreira P."/>
            <person name="Findley K."/>
            <person name="Foster B."/>
            <person name="Gaskell J."/>
            <person name="Glotzer D."/>
            <person name="Gorecki P."/>
            <person name="Heitman J."/>
            <person name="Hesse C."/>
            <person name="Hori C."/>
            <person name="Igarashi K."/>
            <person name="Jurgens J.A."/>
            <person name="Kallen N."/>
            <person name="Kersten P."/>
            <person name="Kohler A."/>
            <person name="Kuees U."/>
            <person name="Kumar T.K.A."/>
            <person name="Kuo A."/>
            <person name="LaButti K."/>
            <person name="Larrondo L.F."/>
            <person name="Lindquist E."/>
            <person name="Ling A."/>
            <person name="Lombard V."/>
            <person name="Lucas S."/>
            <person name="Lundell T."/>
            <person name="Martin R."/>
            <person name="McLaughlin D.J."/>
            <person name="Morgenstern I."/>
            <person name="Morin E."/>
            <person name="Murat C."/>
            <person name="Nagy L.G."/>
            <person name="Nolan M."/>
            <person name="Ohm R.A."/>
            <person name="Patyshakuliyeva A."/>
            <person name="Rokas A."/>
            <person name="Ruiz-Duenas F.J."/>
            <person name="Sabat G."/>
            <person name="Salamov A."/>
            <person name="Samejima M."/>
            <person name="Schmutz J."/>
            <person name="Slot J.C."/>
            <person name="St John F."/>
            <person name="Stenlid J."/>
            <person name="Sun H."/>
            <person name="Sun S."/>
            <person name="Syed K."/>
            <person name="Tsang A."/>
            <person name="Wiebenga A."/>
            <person name="Young D."/>
            <person name="Pisabarro A."/>
            <person name="Eastwood D.C."/>
            <person name="Martin F."/>
            <person name="Cullen D."/>
            <person name="Grigoriev I.V."/>
            <person name="Hibbett D.S."/>
        </authorList>
    </citation>
    <scope>NUCLEOTIDE SEQUENCE [LARGE SCALE GENOMIC DNA]</scope>
    <source>
        <strain evidence="3">RWD-64-598 SS2</strain>
    </source>
</reference>
<gene>
    <name evidence="2" type="ORF">CONPUDRAFT_159655</name>
</gene>
<dbReference type="AlphaFoldDB" id="A0A5M3M7W8"/>